<protein>
    <submittedName>
        <fullName evidence="3">Uncharacterized protein</fullName>
    </submittedName>
</protein>
<evidence type="ECO:0000256" key="1">
    <source>
        <dbReference type="SAM" id="MobiDB-lite"/>
    </source>
</evidence>
<keyword evidence="2" id="KW-1185">Reference proteome</keyword>
<accession>A0A915LE91</accession>
<name>A0A915LE91_ROMCU</name>
<dbReference type="AlphaFoldDB" id="A0A915LE91"/>
<sequence>MRRVATSSQVPDKTQILHEPRATGIGCFNTDFPSLGTMLMTNWRTSSADICIEVECQRKDKKSDQSTGVKGQRPRRQLTDWKLWNTR</sequence>
<organism evidence="2 3">
    <name type="scientific">Romanomermis culicivorax</name>
    <name type="common">Nematode worm</name>
    <dbReference type="NCBI Taxonomy" id="13658"/>
    <lineage>
        <taxon>Eukaryota</taxon>
        <taxon>Metazoa</taxon>
        <taxon>Ecdysozoa</taxon>
        <taxon>Nematoda</taxon>
        <taxon>Enoplea</taxon>
        <taxon>Dorylaimia</taxon>
        <taxon>Mermithida</taxon>
        <taxon>Mermithoidea</taxon>
        <taxon>Mermithidae</taxon>
        <taxon>Romanomermis</taxon>
    </lineage>
</organism>
<feature type="region of interest" description="Disordered" evidence="1">
    <location>
        <begin position="59"/>
        <end position="87"/>
    </location>
</feature>
<evidence type="ECO:0000313" key="2">
    <source>
        <dbReference type="Proteomes" id="UP000887565"/>
    </source>
</evidence>
<dbReference type="WBParaSite" id="nRc.2.0.1.t48161-RA">
    <property type="protein sequence ID" value="nRc.2.0.1.t48161-RA"/>
    <property type="gene ID" value="nRc.2.0.1.g48161"/>
</dbReference>
<proteinExistence type="predicted"/>
<evidence type="ECO:0000313" key="3">
    <source>
        <dbReference type="WBParaSite" id="nRc.2.0.1.t48161-RA"/>
    </source>
</evidence>
<dbReference type="Proteomes" id="UP000887565">
    <property type="component" value="Unplaced"/>
</dbReference>
<reference evidence="3" key="1">
    <citation type="submission" date="2022-11" db="UniProtKB">
        <authorList>
            <consortium name="WormBaseParasite"/>
        </authorList>
    </citation>
    <scope>IDENTIFICATION</scope>
</reference>